<gene>
    <name evidence="1" type="ORF">AFUS01_LOCUS3203</name>
</gene>
<protein>
    <submittedName>
        <fullName evidence="1">Uncharacterized protein</fullName>
    </submittedName>
</protein>
<name>A0A8J2J2M3_9HEXA</name>
<accession>A0A8J2J2M3</accession>
<reference evidence="1" key="1">
    <citation type="submission" date="2021-06" db="EMBL/GenBank/DDBJ databases">
        <authorList>
            <person name="Hodson N. C."/>
            <person name="Mongue J. A."/>
            <person name="Jaron S. K."/>
        </authorList>
    </citation>
    <scope>NUCLEOTIDE SEQUENCE</scope>
</reference>
<dbReference type="AlphaFoldDB" id="A0A8J2J2M3"/>
<organism evidence="1 2">
    <name type="scientific">Allacma fusca</name>
    <dbReference type="NCBI Taxonomy" id="39272"/>
    <lineage>
        <taxon>Eukaryota</taxon>
        <taxon>Metazoa</taxon>
        <taxon>Ecdysozoa</taxon>
        <taxon>Arthropoda</taxon>
        <taxon>Hexapoda</taxon>
        <taxon>Collembola</taxon>
        <taxon>Symphypleona</taxon>
        <taxon>Sminthuridae</taxon>
        <taxon>Allacma</taxon>
    </lineage>
</organism>
<evidence type="ECO:0000313" key="1">
    <source>
        <dbReference type="EMBL" id="CAG7687183.1"/>
    </source>
</evidence>
<proteinExistence type="predicted"/>
<feature type="non-terminal residue" evidence="1">
    <location>
        <position position="1"/>
    </location>
</feature>
<dbReference type="EMBL" id="CAJVCH010019129">
    <property type="protein sequence ID" value="CAG7687183.1"/>
    <property type="molecule type" value="Genomic_DNA"/>
</dbReference>
<comment type="caution">
    <text evidence="1">The sequence shown here is derived from an EMBL/GenBank/DDBJ whole genome shotgun (WGS) entry which is preliminary data.</text>
</comment>
<evidence type="ECO:0000313" key="2">
    <source>
        <dbReference type="Proteomes" id="UP000708208"/>
    </source>
</evidence>
<sequence length="35" mass="3959">AKFTINIGLDLDNYGCEMARTPLLVIAMSNLRLQY</sequence>
<keyword evidence="2" id="KW-1185">Reference proteome</keyword>
<dbReference type="Proteomes" id="UP000708208">
    <property type="component" value="Unassembled WGS sequence"/>
</dbReference>